<gene>
    <name evidence="2" type="ORF">DP106_00965</name>
</gene>
<name>A0A3A6QET0_9EURY</name>
<feature type="compositionally biased region" description="Low complexity" evidence="1">
    <location>
        <begin position="80"/>
        <end position="94"/>
    </location>
</feature>
<evidence type="ECO:0008006" key="4">
    <source>
        <dbReference type="Google" id="ProtNLM"/>
    </source>
</evidence>
<evidence type="ECO:0000313" key="3">
    <source>
        <dbReference type="Proteomes" id="UP000281564"/>
    </source>
</evidence>
<proteinExistence type="predicted"/>
<protein>
    <recommendedName>
        <fullName evidence="4">KaiC-like domain-containing protein</fullName>
    </recommendedName>
</protein>
<comment type="caution">
    <text evidence="2">The sequence shown here is derived from an EMBL/GenBank/DDBJ whole genome shotgun (WGS) entry which is preliminary data.</text>
</comment>
<evidence type="ECO:0000313" key="2">
    <source>
        <dbReference type="EMBL" id="RJX51912.1"/>
    </source>
</evidence>
<feature type="compositionally biased region" description="Polar residues" evidence="1">
    <location>
        <begin position="12"/>
        <end position="27"/>
    </location>
</feature>
<keyword evidence="3" id="KW-1185">Reference proteome</keyword>
<dbReference type="InterPro" id="IPR055927">
    <property type="entry name" value="DUF7504"/>
</dbReference>
<feature type="region of interest" description="Disordered" evidence="1">
    <location>
        <begin position="1"/>
        <end position="113"/>
    </location>
</feature>
<dbReference type="Pfam" id="PF24336">
    <property type="entry name" value="DUF7504"/>
    <property type="match status" value="1"/>
</dbReference>
<reference evidence="2 3" key="1">
    <citation type="submission" date="2018-06" db="EMBL/GenBank/DDBJ databases">
        <title>Halonotius sp. F13-13 a new haloarchaeeon isolated from a solar saltern from Isla Cristina, Huelva, Spain.</title>
        <authorList>
            <person name="Duran-Viseras A."/>
            <person name="Sanchez-Porro C."/>
            <person name="Ventosa A."/>
        </authorList>
    </citation>
    <scope>NUCLEOTIDE SEQUENCE [LARGE SCALE GENOMIC DNA]</scope>
    <source>
        <strain evidence="2 3">CECT 7525</strain>
    </source>
</reference>
<sequence>MTEHPEPVLAATHSSNTQASISPMATSDSHRSRETDTSVGQVFAAATSAAGEDATTAPTQSANRLWDNFTGDSDAEEETASTTTDASTATPSPTQQSPEPNQSFDGVLDTLSSFGQSTSPTQVLVLSPTTHGVTNDIFAQICVAEGTATQNVVFATATRSTSDRLPMARKFQAWVDGHTTLIEVGQPRSEPESTRSTNTLGRNVDSHKEVPNPQNLAKLGVVISHEFSRIDNQYPTVLGFHTLSSMVQHLGTETVVPFLYTLCSKLDESGVMGYCHLDPGRHSEDDVETIKSVFDVSVRIQPDGSVDIE</sequence>
<feature type="region of interest" description="Disordered" evidence="1">
    <location>
        <begin position="186"/>
        <end position="211"/>
    </location>
</feature>
<accession>A0A3A6QET0</accession>
<feature type="compositionally biased region" description="Polar residues" evidence="1">
    <location>
        <begin position="95"/>
        <end position="113"/>
    </location>
</feature>
<dbReference type="Proteomes" id="UP000281564">
    <property type="component" value="Unassembled WGS sequence"/>
</dbReference>
<dbReference type="EMBL" id="QMDW01000001">
    <property type="protein sequence ID" value="RJX51912.1"/>
    <property type="molecule type" value="Genomic_DNA"/>
</dbReference>
<evidence type="ECO:0000256" key="1">
    <source>
        <dbReference type="SAM" id="MobiDB-lite"/>
    </source>
</evidence>
<feature type="compositionally biased region" description="Low complexity" evidence="1">
    <location>
        <begin position="44"/>
        <end position="57"/>
    </location>
</feature>
<organism evidence="2 3">
    <name type="scientific">Halonotius pteroides</name>
    <dbReference type="NCBI Taxonomy" id="268735"/>
    <lineage>
        <taxon>Archaea</taxon>
        <taxon>Methanobacteriati</taxon>
        <taxon>Methanobacteriota</taxon>
        <taxon>Stenosarchaea group</taxon>
        <taxon>Halobacteria</taxon>
        <taxon>Halobacteriales</taxon>
        <taxon>Haloferacaceae</taxon>
        <taxon>Halonotius</taxon>
    </lineage>
</organism>
<dbReference type="AlphaFoldDB" id="A0A3A6QET0"/>